<keyword evidence="4" id="KW-1185">Reference proteome</keyword>
<comment type="caution">
    <text evidence="3">The sequence shown here is derived from an EMBL/GenBank/DDBJ whole genome shotgun (WGS) entry which is preliminary data.</text>
</comment>
<feature type="compositionally biased region" description="Low complexity" evidence="1">
    <location>
        <begin position="48"/>
        <end position="65"/>
    </location>
</feature>
<organism evidence="3 4">
    <name type="scientific">Agrocybe chaxingu</name>
    <dbReference type="NCBI Taxonomy" id="84603"/>
    <lineage>
        <taxon>Eukaryota</taxon>
        <taxon>Fungi</taxon>
        <taxon>Dikarya</taxon>
        <taxon>Basidiomycota</taxon>
        <taxon>Agaricomycotina</taxon>
        <taxon>Agaricomycetes</taxon>
        <taxon>Agaricomycetidae</taxon>
        <taxon>Agaricales</taxon>
        <taxon>Agaricineae</taxon>
        <taxon>Strophariaceae</taxon>
        <taxon>Agrocybe</taxon>
    </lineage>
</organism>
<dbReference type="AlphaFoldDB" id="A0A9W8K1D9"/>
<protein>
    <submittedName>
        <fullName evidence="3">Uncharacterized protein</fullName>
    </submittedName>
</protein>
<accession>A0A9W8K1D9</accession>
<evidence type="ECO:0000313" key="4">
    <source>
        <dbReference type="Proteomes" id="UP001148786"/>
    </source>
</evidence>
<keyword evidence="2" id="KW-0472">Membrane</keyword>
<sequence>MPDLLLQTAIHPLLHGHGHRSSPASPSTACTTGCSFGDHHHEPSRTPSAASSHANLSGASSLSSSTGNDINSTQLADLIAHYGTSSSIAWLDRERYKIWRPSQPILESDFVPVQGYLQKDPFVFAWGNPLVSSPAALEKTARDSRRDALGWATVSCIYEDVMDPGHVIELAGMEKGKEGGHSIRDLRRNLHRAEEEHVDVHEMKRGGWTDEIKEAVEAGIREWKAHRHGMMLDPMTLEPWADESHRRYWIARQKDKVVGVEILSRTGPLSWQIVKCITFHHAPKGTSESLIHTALKDLHSENQSATETLPTIVAPEVTSSEPGAASETTRTPNRVTVSFGITAADHLEPGHNVHGWKVSVLSKTYQAVSGIVGLIKTGQYRSKFQATHEPMYICYPANGFGLIAVGALLMALRH</sequence>
<gene>
    <name evidence="3" type="ORF">NLJ89_g5133</name>
</gene>
<evidence type="ECO:0000256" key="2">
    <source>
        <dbReference type="SAM" id="Phobius"/>
    </source>
</evidence>
<dbReference type="EMBL" id="JANKHO010000464">
    <property type="protein sequence ID" value="KAJ3509607.1"/>
    <property type="molecule type" value="Genomic_DNA"/>
</dbReference>
<dbReference type="Proteomes" id="UP001148786">
    <property type="component" value="Unassembled WGS sequence"/>
</dbReference>
<feature type="region of interest" description="Disordered" evidence="1">
    <location>
        <begin position="39"/>
        <end position="67"/>
    </location>
</feature>
<feature type="transmembrane region" description="Helical" evidence="2">
    <location>
        <begin position="390"/>
        <end position="412"/>
    </location>
</feature>
<keyword evidence="2" id="KW-0812">Transmembrane</keyword>
<evidence type="ECO:0000256" key="1">
    <source>
        <dbReference type="SAM" id="MobiDB-lite"/>
    </source>
</evidence>
<reference evidence="3" key="1">
    <citation type="submission" date="2022-07" db="EMBL/GenBank/DDBJ databases">
        <title>Genome Sequence of Agrocybe chaxingu.</title>
        <authorList>
            <person name="Buettner E."/>
        </authorList>
    </citation>
    <scope>NUCLEOTIDE SEQUENCE</scope>
    <source>
        <strain evidence="3">MP-N11</strain>
    </source>
</reference>
<keyword evidence="2" id="KW-1133">Transmembrane helix</keyword>
<name>A0A9W8K1D9_9AGAR</name>
<proteinExistence type="predicted"/>
<dbReference type="OrthoDB" id="372395at2759"/>
<evidence type="ECO:0000313" key="3">
    <source>
        <dbReference type="EMBL" id="KAJ3509607.1"/>
    </source>
</evidence>